<keyword evidence="6" id="KW-1185">Reference proteome</keyword>
<evidence type="ECO:0000256" key="2">
    <source>
        <dbReference type="SAM" id="MobiDB-lite"/>
    </source>
</evidence>
<dbReference type="OrthoDB" id="2432613at2759"/>
<feature type="region of interest" description="Disordered" evidence="2">
    <location>
        <begin position="144"/>
        <end position="201"/>
    </location>
</feature>
<name>G4THE6_SERID</name>
<feature type="chain" id="PRO_5003468528" description="Yeast cell wall synthesis Kre9/Knh1-like N-terminal domain-containing protein" evidence="3">
    <location>
        <begin position="19"/>
        <end position="222"/>
    </location>
</feature>
<dbReference type="Pfam" id="PF10342">
    <property type="entry name" value="Kre9_KNH"/>
    <property type="match status" value="1"/>
</dbReference>
<dbReference type="eggNOG" id="ENOG502S56Q">
    <property type="taxonomic scope" value="Eukaryota"/>
</dbReference>
<dbReference type="InterPro" id="IPR018466">
    <property type="entry name" value="Kre9/Knh1-like_N"/>
</dbReference>
<feature type="signal peptide" evidence="3">
    <location>
        <begin position="1"/>
        <end position="18"/>
    </location>
</feature>
<feature type="domain" description="Yeast cell wall synthesis Kre9/Knh1-like N-terminal" evidence="4">
    <location>
        <begin position="24"/>
        <end position="117"/>
    </location>
</feature>
<dbReference type="PANTHER" id="PTHR40633">
    <property type="entry name" value="MATRIX PROTEIN, PUTATIVE (AFU_ORTHOLOGUE AFUA_8G05410)-RELATED"/>
    <property type="match status" value="1"/>
</dbReference>
<evidence type="ECO:0000256" key="1">
    <source>
        <dbReference type="ARBA" id="ARBA00022729"/>
    </source>
</evidence>
<proteinExistence type="predicted"/>
<keyword evidence="1 3" id="KW-0732">Signal</keyword>
<protein>
    <recommendedName>
        <fullName evidence="4">Yeast cell wall synthesis Kre9/Knh1-like N-terminal domain-containing protein</fullName>
    </recommendedName>
</protein>
<dbReference type="HOGENOM" id="CLU_078127_0_0_1"/>
<dbReference type="Proteomes" id="UP000007148">
    <property type="component" value="Unassembled WGS sequence"/>
</dbReference>
<evidence type="ECO:0000313" key="5">
    <source>
        <dbReference type="EMBL" id="CCA70739.1"/>
    </source>
</evidence>
<sequence length="222" mass="22570">MLVSALAALLVVPFLAKADPTPLEPSSSSVFNEGGNCTILWTPDATGVWKTMNIELMTGSNLNQIHLRTVATVDGTDSTNHSFSYPCLSVTPNGPIYFYKFSSPDSPNILFTTRFTIADAQSNTVAPTQSETAAGGGLVLWGVGALEDPSQGDQPPVVGTSGASSATSAPASSNTSRSSTRTGTSTATSTSATSSPNGAGQVLPMGTVALGAFGALMGSLFL</sequence>
<dbReference type="STRING" id="1109443.G4THE6"/>
<dbReference type="PANTHER" id="PTHR40633:SF1">
    <property type="entry name" value="GPI ANCHORED SERINE-THREONINE RICH PROTEIN (AFU_ORTHOLOGUE AFUA_1G03630)"/>
    <property type="match status" value="1"/>
</dbReference>
<organism evidence="5 6">
    <name type="scientific">Serendipita indica (strain DSM 11827)</name>
    <name type="common">Root endophyte fungus</name>
    <name type="synonym">Piriformospora indica</name>
    <dbReference type="NCBI Taxonomy" id="1109443"/>
    <lineage>
        <taxon>Eukaryota</taxon>
        <taxon>Fungi</taxon>
        <taxon>Dikarya</taxon>
        <taxon>Basidiomycota</taxon>
        <taxon>Agaricomycotina</taxon>
        <taxon>Agaricomycetes</taxon>
        <taxon>Sebacinales</taxon>
        <taxon>Serendipitaceae</taxon>
        <taxon>Serendipita</taxon>
    </lineage>
</organism>
<evidence type="ECO:0000313" key="6">
    <source>
        <dbReference type="Proteomes" id="UP000007148"/>
    </source>
</evidence>
<dbReference type="InParanoid" id="G4THE6"/>
<dbReference type="EMBL" id="CAFZ01000093">
    <property type="protein sequence ID" value="CCA70739.1"/>
    <property type="molecule type" value="Genomic_DNA"/>
</dbReference>
<gene>
    <name evidence="5" type="ORF">PIIN_04673</name>
</gene>
<reference evidence="5 6" key="1">
    <citation type="journal article" date="2011" name="PLoS Pathog.">
        <title>Endophytic Life Strategies Decoded by Genome and Transcriptome Analyses of the Mutualistic Root Symbiont Piriformospora indica.</title>
        <authorList>
            <person name="Zuccaro A."/>
            <person name="Lahrmann U."/>
            <person name="Guldener U."/>
            <person name="Langen G."/>
            <person name="Pfiffi S."/>
            <person name="Biedenkopf D."/>
            <person name="Wong P."/>
            <person name="Samans B."/>
            <person name="Grimm C."/>
            <person name="Basiewicz M."/>
            <person name="Murat C."/>
            <person name="Martin F."/>
            <person name="Kogel K.H."/>
        </authorList>
    </citation>
    <scope>NUCLEOTIDE SEQUENCE [LARGE SCALE GENOMIC DNA]</scope>
    <source>
        <strain evidence="5 6">DSM 11827</strain>
    </source>
</reference>
<accession>G4THE6</accession>
<comment type="caution">
    <text evidence="5">The sequence shown here is derived from an EMBL/GenBank/DDBJ whole genome shotgun (WGS) entry which is preliminary data.</text>
</comment>
<evidence type="ECO:0000259" key="4">
    <source>
        <dbReference type="Pfam" id="PF10342"/>
    </source>
</evidence>
<evidence type="ECO:0000256" key="3">
    <source>
        <dbReference type="SAM" id="SignalP"/>
    </source>
</evidence>
<dbReference type="InterPro" id="IPR052982">
    <property type="entry name" value="SRP1/TIP1-like"/>
</dbReference>
<feature type="compositionally biased region" description="Low complexity" evidence="2">
    <location>
        <begin position="159"/>
        <end position="200"/>
    </location>
</feature>
<dbReference type="AlphaFoldDB" id="G4THE6"/>
<dbReference type="OMA" id="WTGRFTI"/>